<dbReference type="PROSITE" id="PS50005">
    <property type="entry name" value="TPR"/>
    <property type="match status" value="3"/>
</dbReference>
<organism evidence="4 5">
    <name type="scientific">Rotaria sordida</name>
    <dbReference type="NCBI Taxonomy" id="392033"/>
    <lineage>
        <taxon>Eukaryota</taxon>
        <taxon>Metazoa</taxon>
        <taxon>Spiralia</taxon>
        <taxon>Gnathifera</taxon>
        <taxon>Rotifera</taxon>
        <taxon>Eurotatoria</taxon>
        <taxon>Bdelloidea</taxon>
        <taxon>Philodinida</taxon>
        <taxon>Philodinidae</taxon>
        <taxon>Rotaria</taxon>
    </lineage>
</organism>
<dbReference type="SMART" id="SM00028">
    <property type="entry name" value="TPR"/>
    <property type="match status" value="5"/>
</dbReference>
<dbReference type="Proteomes" id="UP000663870">
    <property type="component" value="Unassembled WGS sequence"/>
</dbReference>
<protein>
    <recommendedName>
        <fullName evidence="6">Kinesin light chain</fullName>
    </recommendedName>
</protein>
<dbReference type="AlphaFoldDB" id="A0A814E911"/>
<dbReference type="Pfam" id="PF13424">
    <property type="entry name" value="TPR_12"/>
    <property type="match status" value="2"/>
</dbReference>
<evidence type="ECO:0000256" key="3">
    <source>
        <dbReference type="PROSITE-ProRule" id="PRU00339"/>
    </source>
</evidence>
<sequence>MKSFTVFRGQGLAKADVDRMINIQGGLLSCNNFLSTSMDRHVSLAFARQTMETSDLVGILFVIKIDPSTSSTPFADIHDVSCFKREKEILFSMNSIFRIGSIKQIDENNRLWQVDLILTTDNDSDLYALTKQMRKEIDPYATGWNRLGHLLIKLGQFNIAQEIYDILLDQATTDSEKSLMNHMLGIVKDGQGEYKDAIDYFKKSIEMKQNICSPTDSNLTASYNNIGLVYDNMGDYSNALSSHQKALKIYQKTLSSNHPDLAASYNNIGSVYDSMGDYSNALSSHEKALEIRQKALPSNHPDLAISYGHIATVYNGMGDYSKALSFAEKSLAIVQKSLPPTHPLFKRMIEIVDYIKKILKCNSDSYHHTDK</sequence>
<dbReference type="PANTHER" id="PTHR45641:SF1">
    <property type="entry name" value="AAA+ ATPASE DOMAIN-CONTAINING PROTEIN"/>
    <property type="match status" value="1"/>
</dbReference>
<dbReference type="SUPFAM" id="SSF56399">
    <property type="entry name" value="ADP-ribosylation"/>
    <property type="match status" value="1"/>
</dbReference>
<feature type="repeat" description="TPR" evidence="3">
    <location>
        <begin position="178"/>
        <end position="211"/>
    </location>
</feature>
<gene>
    <name evidence="4" type="ORF">JXQ802_LOCUS12432</name>
</gene>
<dbReference type="Gene3D" id="3.90.176.10">
    <property type="entry name" value="Toxin ADP-ribosyltransferase, Chain A, domain 1"/>
    <property type="match status" value="1"/>
</dbReference>
<reference evidence="4" key="1">
    <citation type="submission" date="2021-02" db="EMBL/GenBank/DDBJ databases">
        <authorList>
            <person name="Nowell W R."/>
        </authorList>
    </citation>
    <scope>NUCLEOTIDE SEQUENCE</scope>
</reference>
<evidence type="ECO:0000256" key="2">
    <source>
        <dbReference type="ARBA" id="ARBA00022803"/>
    </source>
</evidence>
<dbReference type="SUPFAM" id="SSF48452">
    <property type="entry name" value="TPR-like"/>
    <property type="match status" value="2"/>
</dbReference>
<feature type="repeat" description="TPR" evidence="3">
    <location>
        <begin position="220"/>
        <end position="253"/>
    </location>
</feature>
<evidence type="ECO:0000256" key="1">
    <source>
        <dbReference type="ARBA" id="ARBA00022737"/>
    </source>
</evidence>
<accession>A0A814E911</accession>
<dbReference type="Pfam" id="PF13374">
    <property type="entry name" value="TPR_10"/>
    <property type="match status" value="1"/>
</dbReference>
<dbReference type="PROSITE" id="PS51257">
    <property type="entry name" value="PROKAR_LIPOPROTEIN"/>
    <property type="match status" value="1"/>
</dbReference>
<evidence type="ECO:0008006" key="6">
    <source>
        <dbReference type="Google" id="ProtNLM"/>
    </source>
</evidence>
<dbReference type="PANTHER" id="PTHR45641">
    <property type="entry name" value="TETRATRICOPEPTIDE REPEAT PROTEIN (AFU_ORTHOLOGUE AFUA_6G03870)"/>
    <property type="match status" value="1"/>
</dbReference>
<dbReference type="InterPro" id="IPR011990">
    <property type="entry name" value="TPR-like_helical_dom_sf"/>
</dbReference>
<evidence type="ECO:0000313" key="5">
    <source>
        <dbReference type="Proteomes" id="UP000663870"/>
    </source>
</evidence>
<dbReference type="PROSITE" id="PS51996">
    <property type="entry name" value="TR_MART"/>
    <property type="match status" value="1"/>
</dbReference>
<dbReference type="PROSITE" id="PS50293">
    <property type="entry name" value="TPR_REGION"/>
    <property type="match status" value="2"/>
</dbReference>
<dbReference type="Gene3D" id="1.25.40.10">
    <property type="entry name" value="Tetratricopeptide repeat domain"/>
    <property type="match status" value="2"/>
</dbReference>
<comment type="caution">
    <text evidence="4">The sequence shown here is derived from an EMBL/GenBank/DDBJ whole genome shotgun (WGS) entry which is preliminary data.</text>
</comment>
<dbReference type="InterPro" id="IPR019734">
    <property type="entry name" value="TPR_rpt"/>
</dbReference>
<keyword evidence="1" id="KW-0677">Repeat</keyword>
<feature type="repeat" description="TPR" evidence="3">
    <location>
        <begin position="262"/>
        <end position="295"/>
    </location>
</feature>
<keyword evidence="5" id="KW-1185">Reference proteome</keyword>
<proteinExistence type="predicted"/>
<keyword evidence="2 3" id="KW-0802">TPR repeat</keyword>
<name>A0A814E911_9BILA</name>
<dbReference type="EMBL" id="CAJNOL010000256">
    <property type="protein sequence ID" value="CAF0966219.1"/>
    <property type="molecule type" value="Genomic_DNA"/>
</dbReference>
<evidence type="ECO:0000313" key="4">
    <source>
        <dbReference type="EMBL" id="CAF0966219.1"/>
    </source>
</evidence>